<accession>A0A821U7S4</accession>
<evidence type="ECO:0000313" key="1">
    <source>
        <dbReference type="EMBL" id="CAF4885485.1"/>
    </source>
</evidence>
<evidence type="ECO:0000313" key="2">
    <source>
        <dbReference type="Proteomes" id="UP000663880"/>
    </source>
</evidence>
<dbReference type="EMBL" id="CAJOBZ010000029">
    <property type="protein sequence ID" value="CAF4885485.1"/>
    <property type="molecule type" value="Genomic_DNA"/>
</dbReference>
<dbReference type="Proteomes" id="UP000663880">
    <property type="component" value="Unassembled WGS sequence"/>
</dbReference>
<reference evidence="1" key="1">
    <citation type="submission" date="2021-02" db="EMBL/GenBank/DDBJ databases">
        <authorList>
            <person name="Steward A R."/>
        </authorList>
    </citation>
    <scope>NUCLEOTIDE SEQUENCE</scope>
</reference>
<proteinExistence type="predicted"/>
<gene>
    <name evidence="1" type="ORF">PMACD_LOCUS9993</name>
</gene>
<dbReference type="OrthoDB" id="6932565at2759"/>
<organism evidence="1 2">
    <name type="scientific">Pieris macdunnoughi</name>
    <dbReference type="NCBI Taxonomy" id="345717"/>
    <lineage>
        <taxon>Eukaryota</taxon>
        <taxon>Metazoa</taxon>
        <taxon>Ecdysozoa</taxon>
        <taxon>Arthropoda</taxon>
        <taxon>Hexapoda</taxon>
        <taxon>Insecta</taxon>
        <taxon>Pterygota</taxon>
        <taxon>Neoptera</taxon>
        <taxon>Endopterygota</taxon>
        <taxon>Lepidoptera</taxon>
        <taxon>Glossata</taxon>
        <taxon>Ditrysia</taxon>
        <taxon>Papilionoidea</taxon>
        <taxon>Pieridae</taxon>
        <taxon>Pierinae</taxon>
        <taxon>Pieris</taxon>
    </lineage>
</organism>
<comment type="caution">
    <text evidence="1">The sequence shown here is derived from an EMBL/GenBank/DDBJ whole genome shotgun (WGS) entry which is preliminary data.</text>
</comment>
<dbReference type="AlphaFoldDB" id="A0A821U7S4"/>
<keyword evidence="2" id="KW-1185">Reference proteome</keyword>
<protein>
    <submittedName>
        <fullName evidence="1">Uncharacterized protein</fullName>
    </submittedName>
</protein>
<name>A0A821U7S4_9NEOP</name>
<sequence>MMNVGVPVKTVKLNDVRNLLKKHFGEDWASYDYLQYYSFLQEERNETVIEETDNEETIIHEEIDLRV</sequence>